<evidence type="ECO:0000313" key="7">
    <source>
        <dbReference type="EMBL" id="QDG50712.1"/>
    </source>
</evidence>
<evidence type="ECO:0000256" key="4">
    <source>
        <dbReference type="SAM" id="SignalP"/>
    </source>
</evidence>
<comment type="similarity">
    <text evidence="1">Belongs to the membrane fusion protein (MFP) (TC 8.A.1) family.</text>
</comment>
<accession>A0A4Y6PQV6</accession>
<keyword evidence="8" id="KW-1185">Reference proteome</keyword>
<dbReference type="PROSITE" id="PS51257">
    <property type="entry name" value="PROKAR_LIPOPROTEIN"/>
    <property type="match status" value="1"/>
</dbReference>
<evidence type="ECO:0000256" key="1">
    <source>
        <dbReference type="ARBA" id="ARBA00009477"/>
    </source>
</evidence>
<keyword evidence="2" id="KW-0175">Coiled coil</keyword>
<dbReference type="RefSeq" id="WP_141197204.1">
    <property type="nucleotide sequence ID" value="NZ_CP041186.1"/>
</dbReference>
<feature type="domain" description="Multidrug resistance protein MdtA-like barrel-sandwich hybrid" evidence="5">
    <location>
        <begin position="101"/>
        <end position="234"/>
    </location>
</feature>
<dbReference type="PANTHER" id="PTHR30469">
    <property type="entry name" value="MULTIDRUG RESISTANCE PROTEIN MDTA"/>
    <property type="match status" value="1"/>
</dbReference>
<dbReference type="InterPro" id="IPR006143">
    <property type="entry name" value="RND_pump_MFP"/>
</dbReference>
<name>A0A4Y6PQV6_PERCE</name>
<organism evidence="7 8">
    <name type="scientific">Persicimonas caeni</name>
    <dbReference type="NCBI Taxonomy" id="2292766"/>
    <lineage>
        <taxon>Bacteria</taxon>
        <taxon>Deltaproteobacteria</taxon>
        <taxon>Bradymonadales</taxon>
        <taxon>Bradymonadaceae</taxon>
        <taxon>Persicimonas</taxon>
    </lineage>
</organism>
<feature type="coiled-coil region" evidence="2">
    <location>
        <begin position="135"/>
        <end position="207"/>
    </location>
</feature>
<dbReference type="EMBL" id="CP041186">
    <property type="protein sequence ID" value="QDG50712.1"/>
    <property type="molecule type" value="Genomic_DNA"/>
</dbReference>
<evidence type="ECO:0000313" key="8">
    <source>
        <dbReference type="Proteomes" id="UP000315995"/>
    </source>
</evidence>
<sequence>MKTTLKTYVVLAVCAGGLALAGCSTEQEKVDLPSEQATANDEAAAQEADEAEQAEQAERADEAEEADESNKADEGASEASPTTNEAPGAGRRLSGSFEPQRTSSVAASVGGIIREVYVEEGDVVDKGDRILNIDAKDYQLRVDQARAAVKAAQAQVDTLQTEYERLEKLLAKEAVAPAEADQLSGNLAAARAQLEQAKVGLRMAQKARADSVVRAPYAGVVTAVNVAEGSFAAPGPSPLIQLEEVQNLYLRVSVPEEYAKQVDEGDKLSVQVPALDRQMTLTVDRINPSVAKSSRAFDVLAEVDNPDLAIRSGMFAEITLAEDAAGGGPTAEGGEQ</sequence>
<evidence type="ECO:0000256" key="2">
    <source>
        <dbReference type="SAM" id="Coils"/>
    </source>
</evidence>
<reference evidence="7 8" key="1">
    <citation type="submission" date="2019-06" db="EMBL/GenBank/DDBJ databases">
        <title>Persicimonas caeni gen. nov., sp. nov., a predatory bacterium isolated from solar saltern.</title>
        <authorList>
            <person name="Wang S."/>
        </authorList>
    </citation>
    <scope>NUCLEOTIDE SEQUENCE [LARGE SCALE GENOMIC DNA]</scope>
    <source>
        <strain evidence="7 8">YN101</strain>
    </source>
</reference>
<feature type="signal peptide" evidence="4">
    <location>
        <begin position="1"/>
        <end position="21"/>
    </location>
</feature>
<feature type="chain" id="PRO_5030106265" evidence="4">
    <location>
        <begin position="22"/>
        <end position="336"/>
    </location>
</feature>
<dbReference type="Gene3D" id="2.40.30.170">
    <property type="match status" value="1"/>
</dbReference>
<gene>
    <name evidence="7" type="ORF">FIV42_08210</name>
</gene>
<dbReference type="Gene3D" id="1.10.287.470">
    <property type="entry name" value="Helix hairpin bin"/>
    <property type="match status" value="1"/>
</dbReference>
<feature type="compositionally biased region" description="Acidic residues" evidence="3">
    <location>
        <begin position="47"/>
        <end position="67"/>
    </location>
</feature>
<feature type="domain" description="CusB-like beta-barrel" evidence="6">
    <location>
        <begin position="250"/>
        <end position="322"/>
    </location>
</feature>
<dbReference type="Pfam" id="PF25917">
    <property type="entry name" value="BSH_RND"/>
    <property type="match status" value="1"/>
</dbReference>
<dbReference type="Pfam" id="PF25954">
    <property type="entry name" value="Beta-barrel_RND_2"/>
    <property type="match status" value="1"/>
</dbReference>
<keyword evidence="4" id="KW-0732">Signal</keyword>
<protein>
    <submittedName>
        <fullName evidence="7">Efflux RND transporter periplasmic adaptor subunit</fullName>
    </submittedName>
</protein>
<dbReference type="AlphaFoldDB" id="A0A4Y6PQV6"/>
<proteinExistence type="inferred from homology"/>
<dbReference type="Proteomes" id="UP000315995">
    <property type="component" value="Chromosome"/>
</dbReference>
<dbReference type="InterPro" id="IPR058792">
    <property type="entry name" value="Beta-barrel_RND_2"/>
</dbReference>
<dbReference type="GO" id="GO:1990281">
    <property type="term" value="C:efflux pump complex"/>
    <property type="evidence" value="ECO:0007669"/>
    <property type="project" value="TreeGrafter"/>
</dbReference>
<dbReference type="SUPFAM" id="SSF111369">
    <property type="entry name" value="HlyD-like secretion proteins"/>
    <property type="match status" value="1"/>
</dbReference>
<evidence type="ECO:0000256" key="3">
    <source>
        <dbReference type="SAM" id="MobiDB-lite"/>
    </source>
</evidence>
<evidence type="ECO:0000259" key="6">
    <source>
        <dbReference type="Pfam" id="PF25954"/>
    </source>
</evidence>
<dbReference type="OrthoDB" id="9811754at2"/>
<feature type="region of interest" description="Disordered" evidence="3">
    <location>
        <begin position="26"/>
        <end position="104"/>
    </location>
</feature>
<evidence type="ECO:0000259" key="5">
    <source>
        <dbReference type="Pfam" id="PF25917"/>
    </source>
</evidence>
<dbReference type="InterPro" id="IPR058625">
    <property type="entry name" value="MdtA-like_BSH"/>
</dbReference>
<feature type="compositionally biased region" description="Low complexity" evidence="3">
    <location>
        <begin position="35"/>
        <end position="46"/>
    </location>
</feature>
<dbReference type="GO" id="GO:0015562">
    <property type="term" value="F:efflux transmembrane transporter activity"/>
    <property type="evidence" value="ECO:0007669"/>
    <property type="project" value="TreeGrafter"/>
</dbReference>
<accession>A0A5B8Y6H3</accession>
<dbReference type="NCBIfam" id="TIGR01730">
    <property type="entry name" value="RND_mfp"/>
    <property type="match status" value="1"/>
</dbReference>
<dbReference type="Gene3D" id="2.40.50.100">
    <property type="match status" value="1"/>
</dbReference>